<dbReference type="SUPFAM" id="SSF53474">
    <property type="entry name" value="alpha/beta-Hydrolases"/>
    <property type="match status" value="1"/>
</dbReference>
<dbReference type="InterPro" id="IPR027417">
    <property type="entry name" value="P-loop_NTPase"/>
</dbReference>
<name>A0A4P9IYK2_9GAMM</name>
<dbReference type="Pfam" id="PF05057">
    <property type="entry name" value="DUF676"/>
    <property type="match status" value="1"/>
</dbReference>
<feature type="domain" description="DUF676" evidence="5">
    <location>
        <begin position="18"/>
        <end position="145"/>
    </location>
</feature>
<protein>
    <recommendedName>
        <fullName evidence="5">DUF676 domain-containing protein</fullName>
    </recommendedName>
</protein>
<dbReference type="EMBL" id="CP040558">
    <property type="protein sequence ID" value="QCU73294.1"/>
    <property type="molecule type" value="Genomic_DNA"/>
</dbReference>
<dbReference type="GO" id="GO:0016020">
    <property type="term" value="C:membrane"/>
    <property type="evidence" value="ECO:0007669"/>
    <property type="project" value="UniProtKB-SubCell"/>
</dbReference>
<dbReference type="Gene3D" id="3.40.50.1820">
    <property type="entry name" value="alpha/beta hydrolase"/>
    <property type="match status" value="1"/>
</dbReference>
<proteinExistence type="predicted"/>
<evidence type="ECO:0000256" key="2">
    <source>
        <dbReference type="ARBA" id="ARBA00004370"/>
    </source>
</evidence>
<dbReference type="PANTHER" id="PTHR48182">
    <property type="entry name" value="PROTEIN SERAC1"/>
    <property type="match status" value="1"/>
</dbReference>
<evidence type="ECO:0000313" key="6">
    <source>
        <dbReference type="EMBL" id="QCU73294.1"/>
    </source>
</evidence>
<keyword evidence="3" id="KW-0256">Endoplasmic reticulum</keyword>
<dbReference type="PANTHER" id="PTHR48182:SF2">
    <property type="entry name" value="PROTEIN SERAC1"/>
    <property type="match status" value="1"/>
</dbReference>
<accession>A0A4P9IYK2</accession>
<dbReference type="InterPro" id="IPR007751">
    <property type="entry name" value="DUF676_lipase-like"/>
</dbReference>
<sequence>MAKIVLRSDSDEIKDIHVIFLHGLGGSANSTWLKKGSKDEAWPMWLAEDNSDLNIWTVEYSAPKLSFNSTGMGIPDLATNIFEHMLKTPQLSEGEIFFVCHSLGGLITKQILRIAHDQTNRVEAQQFLGRVSGSAFLGTPHLGSDIALLGHNLAARALLKCTTLLKPSVATASLSRNDPNLRELNTWYRDWSSNAPIRHLILTETKKMYGVIQVVKPDSADPGLPETRAIPIESCHENICKPADKEDEIYTHVKGFISQKKREFHELWINSRFYNDTNSWEGYNNWANCPHGTSGEYFFDEQVRLLDSSSNNNEGHKGLDGLNLIRGKLLEKKASIRLVGLSGVGKTRFVQALFDERIGENPLPHRAVFYTDMANAPTPTPQALAEKIAGEGRKAVLIIDNCPPDLHRSLTTLCSVESSNTNLLTVEYDLREDQPEQTEVFSLEPSSIELIEKILNARYQHLGQQNSRTISEFSGGNSRIALALAETIGKDENISSLRDEELFRRLFYQRHTNEKSLEKAAQYLSLVYSFQINSDKLYSDDITFLSNLSEIPSKTMFESAIELKRRNLVQQRSKWMAVLPHPIANRLAKYALENISSAIISSNFNESTNERLLKSFSRRLGYLPQCEEAKIIVNDWLSENGLLYKLYTKGKNKLAWILLNNVAPISTKEALFHIEALAKQPEFCTRKNKQFTEITRLIRSIAYEEQYFDTCAKLLCQFTLSEDKTENYNSIRNILKSLFQLYLSGTHATKEQRLNVINNLIASDTENSIELAFELLDSSLEAWHFSSHHSFDFGANPRDFGYRPKTNQDVEDWYKLFIEYTAELIASDSQVSSFAKKILSKNLRSLWRVSCLRDVIEKICVEISKSGMWSDGFEAIHSILRFDCSSSNEDNIQRLKSISELLSPNCILDDIDMYVLAEPWKFYDLEEMDDNGKVIERGYKKGHEYSIELGIQLANRPPKEYEDILRKLLSYSEISSNLFAFGKGYAEGVKNNSEALTKVISVLEKLPEKERNLDFLCGQIYYLSTHNIALTNHFLDSLLIHPILKQHFIRVQLSYQIDTESTARIIQSLQENTCLIREYNDLAPGRRHEPIPDEKLCEILDLIWHKECGQNVAIHILSMRFHGLKQNQHYIVSDLLKEKSASFLALFDYPEERGPLGGSDHSLTQIANVCFSAGANKEYALTVLEAIKAKILKHIIGRYDFPEFMSTVIQLHPILALEVFIGSNAEVETQIRNAIKGKFDKKVSPFSKVDMKSTLDWCKSNGKDSYPVLASIITPYQSNEKSIKWTPLAIELLNSCPEPAKVLDEYLTSFSPNGWTGSRAKILESRLPLFQPLIDSTNEEISAWGIAKKVQWEAYIASNYERETERDSESNERFEW</sequence>
<dbReference type="InterPro" id="IPR052374">
    <property type="entry name" value="SERAC1"/>
</dbReference>
<dbReference type="KEGG" id="pdv:FFU37_01925"/>
<comment type="subcellular location">
    <subcellularLocation>
        <location evidence="1">Endoplasmic reticulum</location>
    </subcellularLocation>
    <subcellularLocation>
        <location evidence="2">Membrane</location>
    </subcellularLocation>
</comment>
<dbReference type="GeneID" id="88774391"/>
<reference evidence="6 7" key="1">
    <citation type="submission" date="2019-05" db="EMBL/GenBank/DDBJ databases">
        <title>Complete genome sequence of Pseudoalteromonas sp. 16-SW-7(T) isolated from the Okhotsk Sea, Russia.</title>
        <authorList>
            <person name="Nguyen T.H."/>
            <person name="Nedashkovskaya O.I."/>
            <person name="Kim S.-G."/>
        </authorList>
    </citation>
    <scope>NUCLEOTIDE SEQUENCE [LARGE SCALE GENOMIC DNA]</scope>
    <source>
        <strain evidence="6 7">16-SW-7</strain>
    </source>
</reference>
<dbReference type="InterPro" id="IPR029058">
    <property type="entry name" value="AB_hydrolase_fold"/>
</dbReference>
<evidence type="ECO:0000256" key="4">
    <source>
        <dbReference type="ARBA" id="ARBA00023136"/>
    </source>
</evidence>
<gene>
    <name evidence="6" type="ORF">FFU37_01925</name>
</gene>
<evidence type="ECO:0000256" key="3">
    <source>
        <dbReference type="ARBA" id="ARBA00022824"/>
    </source>
</evidence>
<keyword evidence="4" id="KW-0472">Membrane</keyword>
<evidence type="ECO:0000313" key="7">
    <source>
        <dbReference type="Proteomes" id="UP000310065"/>
    </source>
</evidence>
<organism evidence="6 7">
    <name type="scientific">Pseudoalteromonas distincta</name>
    <dbReference type="NCBI Taxonomy" id="77608"/>
    <lineage>
        <taxon>Bacteria</taxon>
        <taxon>Pseudomonadati</taxon>
        <taxon>Pseudomonadota</taxon>
        <taxon>Gammaproteobacteria</taxon>
        <taxon>Alteromonadales</taxon>
        <taxon>Pseudoalteromonadaceae</taxon>
        <taxon>Pseudoalteromonas</taxon>
    </lineage>
</organism>
<dbReference type="Proteomes" id="UP000310065">
    <property type="component" value="Chromosome L1"/>
</dbReference>
<dbReference type="RefSeq" id="WP_138488573.1">
    <property type="nucleotide sequence ID" value="NZ_CP040558.1"/>
</dbReference>
<evidence type="ECO:0000256" key="1">
    <source>
        <dbReference type="ARBA" id="ARBA00004240"/>
    </source>
</evidence>
<dbReference type="SUPFAM" id="SSF52540">
    <property type="entry name" value="P-loop containing nucleoside triphosphate hydrolases"/>
    <property type="match status" value="1"/>
</dbReference>
<evidence type="ECO:0000259" key="5">
    <source>
        <dbReference type="Pfam" id="PF05057"/>
    </source>
</evidence>